<evidence type="ECO:0000256" key="4">
    <source>
        <dbReference type="ARBA" id="ARBA00022729"/>
    </source>
</evidence>
<evidence type="ECO:0000259" key="7">
    <source>
        <dbReference type="Pfam" id="PF00933"/>
    </source>
</evidence>
<dbReference type="PANTHER" id="PTHR30620">
    <property type="entry name" value="PERIPLASMIC BETA-GLUCOSIDASE-RELATED"/>
    <property type="match status" value="1"/>
</dbReference>
<dbReference type="InterPro" id="IPR051915">
    <property type="entry name" value="Cellulose_Degrad_GH3"/>
</dbReference>
<evidence type="ECO:0000256" key="1">
    <source>
        <dbReference type="ARBA" id="ARBA00000448"/>
    </source>
</evidence>
<comment type="catalytic activity">
    <reaction evidence="1">
        <text>Hydrolysis of terminal, non-reducing beta-D-glucosyl residues with release of beta-D-glucose.</text>
        <dbReference type="EC" id="3.2.1.21"/>
    </reaction>
</comment>
<dbReference type="InterPro" id="IPR017853">
    <property type="entry name" value="GH"/>
</dbReference>
<reference evidence="8 9" key="1">
    <citation type="submission" date="2024-09" db="EMBL/GenBank/DDBJ databases">
        <title>Chromosome-scale assembly of Riccia fluitans.</title>
        <authorList>
            <person name="Paukszto L."/>
            <person name="Sawicki J."/>
            <person name="Karawczyk K."/>
            <person name="Piernik-Szablinska J."/>
            <person name="Szczecinska M."/>
            <person name="Mazdziarz M."/>
        </authorList>
    </citation>
    <scope>NUCLEOTIDE SEQUENCE [LARGE SCALE GENOMIC DNA]</scope>
    <source>
        <strain evidence="8">Rf_01</strain>
        <tissue evidence="8">Aerial parts of the thallus</tissue>
    </source>
</reference>
<comment type="caution">
    <text evidence="8">The sequence shown here is derived from an EMBL/GenBank/DDBJ whole genome shotgun (WGS) entry which is preliminary data.</text>
</comment>
<evidence type="ECO:0000256" key="5">
    <source>
        <dbReference type="ARBA" id="ARBA00022801"/>
    </source>
</evidence>
<dbReference type="Gene3D" id="3.20.20.300">
    <property type="entry name" value="Glycoside hydrolase, family 3, N-terminal domain"/>
    <property type="match status" value="1"/>
</dbReference>
<dbReference type="InterPro" id="IPR001764">
    <property type="entry name" value="Glyco_hydro_3_N"/>
</dbReference>
<dbReference type="Proteomes" id="UP001605036">
    <property type="component" value="Unassembled WGS sequence"/>
</dbReference>
<keyword evidence="9" id="KW-1185">Reference proteome</keyword>
<dbReference type="InterPro" id="IPR036962">
    <property type="entry name" value="Glyco_hydro_3_N_sf"/>
</dbReference>
<evidence type="ECO:0000256" key="2">
    <source>
        <dbReference type="ARBA" id="ARBA00005336"/>
    </source>
</evidence>
<evidence type="ECO:0000313" key="8">
    <source>
        <dbReference type="EMBL" id="KAL2629100.1"/>
    </source>
</evidence>
<organism evidence="8 9">
    <name type="scientific">Riccia fluitans</name>
    <dbReference type="NCBI Taxonomy" id="41844"/>
    <lineage>
        <taxon>Eukaryota</taxon>
        <taxon>Viridiplantae</taxon>
        <taxon>Streptophyta</taxon>
        <taxon>Embryophyta</taxon>
        <taxon>Marchantiophyta</taxon>
        <taxon>Marchantiopsida</taxon>
        <taxon>Marchantiidae</taxon>
        <taxon>Marchantiales</taxon>
        <taxon>Ricciaceae</taxon>
        <taxon>Riccia</taxon>
    </lineage>
</organism>
<dbReference type="PANTHER" id="PTHR30620:SF16">
    <property type="entry name" value="LYSOSOMAL BETA GLUCOSIDASE"/>
    <property type="match status" value="1"/>
</dbReference>
<keyword evidence="4" id="KW-0732">Signal</keyword>
<dbReference type="Pfam" id="PF00933">
    <property type="entry name" value="Glyco_hydro_3"/>
    <property type="match status" value="1"/>
</dbReference>
<keyword evidence="5" id="KW-0378">Hydrolase</keyword>
<evidence type="ECO:0000313" key="9">
    <source>
        <dbReference type="Proteomes" id="UP001605036"/>
    </source>
</evidence>
<dbReference type="EMBL" id="JBHFFA010000004">
    <property type="protein sequence ID" value="KAL2629100.1"/>
    <property type="molecule type" value="Genomic_DNA"/>
</dbReference>
<sequence>MALRVRFELFVFTVISVYSNHVVRSSEIYLDHEKPVESRVHDLLSRMTLAEKIGQMTQIERSVANFSVIRKFGIGSVLSGGGSTPEVNEPEAWQEMVDDLQSGALATRLRIPMLYGIDAVHGHNTAYGATIFPHNIGLGCTRDPDLMRRIGAVTALELRATGIPYTFAPCIAAQRGWKGGIHKDDRAYVMCRPGLSGSKVGPLL</sequence>
<evidence type="ECO:0000256" key="6">
    <source>
        <dbReference type="ARBA" id="ARBA00023295"/>
    </source>
</evidence>
<evidence type="ECO:0000256" key="3">
    <source>
        <dbReference type="ARBA" id="ARBA00012744"/>
    </source>
</evidence>
<feature type="domain" description="Glycoside hydrolase family 3 N-terminal" evidence="7">
    <location>
        <begin position="48"/>
        <end position="177"/>
    </location>
</feature>
<dbReference type="GO" id="GO:0008422">
    <property type="term" value="F:beta-glucosidase activity"/>
    <property type="evidence" value="ECO:0007669"/>
    <property type="project" value="UniProtKB-EC"/>
</dbReference>
<comment type="similarity">
    <text evidence="2">Belongs to the glycosyl hydrolase 3 family.</text>
</comment>
<gene>
    <name evidence="8" type="ORF">R1flu_013786</name>
</gene>
<dbReference type="AlphaFoldDB" id="A0ABD1YEK8"/>
<accession>A0ABD1YEK8</accession>
<name>A0ABD1YEK8_9MARC</name>
<keyword evidence="6" id="KW-0326">Glycosidase</keyword>
<dbReference type="SUPFAM" id="SSF51445">
    <property type="entry name" value="(Trans)glycosidases"/>
    <property type="match status" value="1"/>
</dbReference>
<dbReference type="EC" id="3.2.1.21" evidence="3"/>
<dbReference type="PRINTS" id="PR00133">
    <property type="entry name" value="GLHYDRLASE3"/>
</dbReference>
<protein>
    <recommendedName>
        <fullName evidence="3">beta-glucosidase</fullName>
        <ecNumber evidence="3">3.2.1.21</ecNumber>
    </recommendedName>
</protein>
<proteinExistence type="inferred from homology"/>